<evidence type="ECO:0000256" key="9">
    <source>
        <dbReference type="ARBA" id="ARBA00023224"/>
    </source>
</evidence>
<evidence type="ECO:0000256" key="5">
    <source>
        <dbReference type="ARBA" id="ARBA00022725"/>
    </source>
</evidence>
<comment type="caution">
    <text evidence="10">Lacks conserved residue(s) required for the propagation of feature annotation.</text>
</comment>
<dbReference type="VEuPathDB" id="VectorBase:LLONM1_005168"/>
<dbReference type="InterPro" id="IPR004117">
    <property type="entry name" value="7tm6_olfct_rcpt"/>
</dbReference>
<dbReference type="GO" id="GO:0005886">
    <property type="term" value="C:plasma membrane"/>
    <property type="evidence" value="ECO:0007669"/>
    <property type="project" value="UniProtKB-SubCell"/>
</dbReference>
<feature type="transmembrane region" description="Helical" evidence="10">
    <location>
        <begin position="134"/>
        <end position="156"/>
    </location>
</feature>
<dbReference type="GO" id="GO:0005549">
    <property type="term" value="F:odorant binding"/>
    <property type="evidence" value="ECO:0007669"/>
    <property type="project" value="InterPro"/>
</dbReference>
<evidence type="ECO:0000313" key="11">
    <source>
        <dbReference type="EMBL" id="MBC1175005.1"/>
    </source>
</evidence>
<keyword evidence="4 10" id="KW-0812">Transmembrane</keyword>
<dbReference type="PANTHER" id="PTHR21137">
    <property type="entry name" value="ODORANT RECEPTOR"/>
    <property type="match status" value="1"/>
</dbReference>
<organism evidence="11">
    <name type="scientific">Lutzomyia longipalpis</name>
    <name type="common">Sand fly</name>
    <dbReference type="NCBI Taxonomy" id="7200"/>
    <lineage>
        <taxon>Eukaryota</taxon>
        <taxon>Metazoa</taxon>
        <taxon>Ecdysozoa</taxon>
        <taxon>Arthropoda</taxon>
        <taxon>Hexapoda</taxon>
        <taxon>Insecta</taxon>
        <taxon>Pterygota</taxon>
        <taxon>Neoptera</taxon>
        <taxon>Endopterygota</taxon>
        <taxon>Diptera</taxon>
        <taxon>Nematocera</taxon>
        <taxon>Psychodoidea</taxon>
        <taxon>Psychodidae</taxon>
        <taxon>Lutzomyia</taxon>
        <taxon>Lutzomyia</taxon>
    </lineage>
</organism>
<dbReference type="GO" id="GO:0004984">
    <property type="term" value="F:olfactory receptor activity"/>
    <property type="evidence" value="ECO:0007669"/>
    <property type="project" value="InterPro"/>
</dbReference>
<keyword evidence="2" id="KW-1003">Cell membrane</keyword>
<evidence type="ECO:0000256" key="3">
    <source>
        <dbReference type="ARBA" id="ARBA00022606"/>
    </source>
</evidence>
<feature type="transmembrane region" description="Helical" evidence="10">
    <location>
        <begin position="266"/>
        <end position="289"/>
    </location>
</feature>
<accession>A0A7G3AR75</accession>
<keyword evidence="3 10" id="KW-0716">Sensory transduction</keyword>
<name>A0A7G3AR75_LUTLO</name>
<comment type="similarity">
    <text evidence="10">Belongs to the insect chemoreceptor superfamily. Heteromeric odorant receptor channel (TC 1.A.69) family.</text>
</comment>
<feature type="transmembrane region" description="Helical" evidence="10">
    <location>
        <begin position="39"/>
        <end position="62"/>
    </location>
</feature>
<dbReference type="PANTHER" id="PTHR21137:SF35">
    <property type="entry name" value="ODORANT RECEPTOR 19A-RELATED"/>
    <property type="match status" value="1"/>
</dbReference>
<evidence type="ECO:0000256" key="7">
    <source>
        <dbReference type="ARBA" id="ARBA00023136"/>
    </source>
</evidence>
<feature type="transmembrane region" description="Helical" evidence="10">
    <location>
        <begin position="69"/>
        <end position="90"/>
    </location>
</feature>
<evidence type="ECO:0000256" key="10">
    <source>
        <dbReference type="RuleBase" id="RU351113"/>
    </source>
</evidence>
<evidence type="ECO:0000256" key="1">
    <source>
        <dbReference type="ARBA" id="ARBA00004651"/>
    </source>
</evidence>
<evidence type="ECO:0000256" key="2">
    <source>
        <dbReference type="ARBA" id="ARBA00022475"/>
    </source>
</evidence>
<keyword evidence="9 10" id="KW-0807">Transducer</keyword>
<evidence type="ECO:0000256" key="4">
    <source>
        <dbReference type="ARBA" id="ARBA00022692"/>
    </source>
</evidence>
<keyword evidence="6 10" id="KW-1133">Transmembrane helix</keyword>
<evidence type="ECO:0000256" key="8">
    <source>
        <dbReference type="ARBA" id="ARBA00023170"/>
    </source>
</evidence>
<dbReference type="EMBL" id="GITU01006302">
    <property type="protein sequence ID" value="MBC1175005.1"/>
    <property type="molecule type" value="Transcribed_RNA"/>
</dbReference>
<feature type="transmembrane region" description="Helical" evidence="10">
    <location>
        <begin position="296"/>
        <end position="319"/>
    </location>
</feature>
<keyword evidence="7 10" id="KW-0472">Membrane</keyword>
<evidence type="ECO:0000256" key="6">
    <source>
        <dbReference type="ARBA" id="ARBA00022989"/>
    </source>
</evidence>
<keyword evidence="5 10" id="KW-0552">Olfaction</keyword>
<comment type="subcellular location">
    <subcellularLocation>
        <location evidence="1 10">Cell membrane</location>
        <topology evidence="1 10">Multi-pass membrane protein</topology>
    </subcellularLocation>
</comment>
<dbReference type="GO" id="GO:0007165">
    <property type="term" value="P:signal transduction"/>
    <property type="evidence" value="ECO:0007669"/>
    <property type="project" value="UniProtKB-KW"/>
</dbReference>
<dbReference type="AlphaFoldDB" id="A0A7G3AR75"/>
<proteinExistence type="inferred from homology"/>
<keyword evidence="8 10" id="KW-0675">Receptor</keyword>
<protein>
    <recommendedName>
        <fullName evidence="10">Odorant receptor</fullName>
    </recommendedName>
</protein>
<reference evidence="11" key="1">
    <citation type="journal article" date="2020" name="BMC">
        <title>Leishmania infection induces a limited differential gene expression in the sand fly midgut.</title>
        <authorList>
            <person name="Coutinho-Abreu I.V."/>
            <person name="Serafim T.D."/>
            <person name="Meneses C."/>
            <person name="Kamhawi S."/>
            <person name="Oliveira F."/>
            <person name="Valenzuela J.G."/>
        </authorList>
    </citation>
    <scope>NUCLEOTIDE SEQUENCE</scope>
    <source>
        <strain evidence="11">Jacobina</strain>
        <tissue evidence="11">Midgut</tissue>
    </source>
</reference>
<feature type="transmembrane region" description="Helical" evidence="10">
    <location>
        <begin position="177"/>
        <end position="198"/>
    </location>
</feature>
<dbReference type="Pfam" id="PF02949">
    <property type="entry name" value="7tm_6"/>
    <property type="match status" value="1"/>
</dbReference>
<sequence>MGEVRVSQKCLNIFLRLSDFAKPVGGNIMDTGENAPLNIFSYLTIMNLIIYWIINVTSVYYFRHNMIDLAFSLVTLGFSIQGLVKVSIVFGRMEEIRRIVYIFRDFVEKFEVESQKTCKLFKNYEKVCSYCFPIVLWIYIVAIVSIFGVTIAMSYWTKTKLLPYGTVIPLLDHKDTTGWIINFLYMLVVSIYAIYGVFASDYAYLYMMAMACGQIETIAIFCEDLTEYLERNDDAENEKEIQRLITKIVVSHQIHTEYLNAVEGVFGIHSFTIIVSSMISIAITLFVFIQEIWINGLMIAAIALWQIFTVCIAGGIYMIKANQVEMHVNATKCRKQKMFINVIHAMQNPVVPSAMGLVPLNFETFINVILSFS</sequence>